<evidence type="ECO:0000259" key="1">
    <source>
        <dbReference type="Pfam" id="PF03819"/>
    </source>
</evidence>
<sequence length="106" mass="12693">MKEINEHQKWLKNFYQSREWYELSPFVRMNFIAEEIGELARAVRAIEIGRDHPGESKKTPEQLDDNLHEELSDLLDQVLVLASKYNISGEELFKYSEHKLHKRFNF</sequence>
<evidence type="ECO:0000313" key="2">
    <source>
        <dbReference type="EMBL" id="MCK8624496.1"/>
    </source>
</evidence>
<dbReference type="SUPFAM" id="SSF101386">
    <property type="entry name" value="all-alpha NTP pyrophosphatases"/>
    <property type="match status" value="1"/>
</dbReference>
<accession>A0ABT0I0Y1</accession>
<proteinExistence type="predicted"/>
<dbReference type="InterPro" id="IPR047046">
    <property type="entry name" value="YpjD/YvdC"/>
</dbReference>
<feature type="domain" description="NTP pyrophosphohydrolase MazG-like" evidence="1">
    <location>
        <begin position="29"/>
        <end position="103"/>
    </location>
</feature>
<dbReference type="Pfam" id="PF03819">
    <property type="entry name" value="MazG"/>
    <property type="match status" value="1"/>
</dbReference>
<dbReference type="Gene3D" id="1.10.287.1080">
    <property type="entry name" value="MazG-like"/>
    <property type="match status" value="1"/>
</dbReference>
<keyword evidence="3" id="KW-1185">Reference proteome</keyword>
<name>A0ABT0I0Y1_9LACO</name>
<dbReference type="PANTHER" id="PTHR42692:SF2">
    <property type="entry name" value="IG HYPOTHETICAL 16995"/>
    <property type="match status" value="1"/>
</dbReference>
<dbReference type="InterPro" id="IPR011411">
    <property type="entry name" value="MazG-related_YvdC"/>
</dbReference>
<dbReference type="PANTHER" id="PTHR42692">
    <property type="entry name" value="NUCLEOTIDE PYROPHOSPHOHYDROLASE"/>
    <property type="match status" value="1"/>
</dbReference>
<organism evidence="2 3">
    <name type="scientific">Apilactobacillus xinyiensis</name>
    <dbReference type="NCBI Taxonomy" id="2841032"/>
    <lineage>
        <taxon>Bacteria</taxon>
        <taxon>Bacillati</taxon>
        <taxon>Bacillota</taxon>
        <taxon>Bacilli</taxon>
        <taxon>Lactobacillales</taxon>
        <taxon>Lactobacillaceae</taxon>
        <taxon>Apilactobacillus</taxon>
    </lineage>
</organism>
<evidence type="ECO:0000313" key="3">
    <source>
        <dbReference type="Proteomes" id="UP001522905"/>
    </source>
</evidence>
<gene>
    <name evidence="2" type="ORF">LNP07_03100</name>
</gene>
<dbReference type="RefSeq" id="WP_248601568.1">
    <property type="nucleotide sequence ID" value="NZ_BPLM01000010.1"/>
</dbReference>
<dbReference type="EMBL" id="JAJIAO010000002">
    <property type="protein sequence ID" value="MCK8624496.1"/>
    <property type="molecule type" value="Genomic_DNA"/>
</dbReference>
<protein>
    <submittedName>
        <fullName evidence="2">MazG-like family protein</fullName>
    </submittedName>
</protein>
<dbReference type="InterPro" id="IPR004518">
    <property type="entry name" value="MazG-like_dom"/>
</dbReference>
<comment type="caution">
    <text evidence="2">The sequence shown here is derived from an EMBL/GenBank/DDBJ whole genome shotgun (WGS) entry which is preliminary data.</text>
</comment>
<dbReference type="Proteomes" id="UP001522905">
    <property type="component" value="Unassembled WGS sequence"/>
</dbReference>
<dbReference type="CDD" id="cd11523">
    <property type="entry name" value="NTP-PPase"/>
    <property type="match status" value="1"/>
</dbReference>
<reference evidence="2 3" key="1">
    <citation type="submission" date="2021-11" db="EMBL/GenBank/DDBJ databases">
        <title>Comparative genomics of bee honey and flower isolates.</title>
        <authorList>
            <person name="Bechtner J.D."/>
            <person name="Gallus M.K."/>
            <person name="Ehrmann M."/>
        </authorList>
    </citation>
    <scope>NUCLEOTIDE SEQUENCE [LARGE SCALE GENOMIC DNA]</scope>
    <source>
        <strain evidence="2 3">M161</strain>
    </source>
</reference>
<dbReference type="PIRSF" id="PIRSF036521">
    <property type="entry name" value="UCP036521_pph"/>
    <property type="match status" value="1"/>
</dbReference>